<proteinExistence type="predicted"/>
<organism evidence="2 3">
    <name type="scientific">Iodidimonas nitroreducens</name>
    <dbReference type="NCBI Taxonomy" id="1236968"/>
    <lineage>
        <taxon>Bacteria</taxon>
        <taxon>Pseudomonadati</taxon>
        <taxon>Pseudomonadota</taxon>
        <taxon>Alphaproteobacteria</taxon>
        <taxon>Iodidimonadales</taxon>
        <taxon>Iodidimonadaceae</taxon>
        <taxon>Iodidimonas</taxon>
    </lineage>
</organism>
<dbReference type="Gene3D" id="3.20.20.140">
    <property type="entry name" value="Metal-dependent hydrolases"/>
    <property type="match status" value="1"/>
</dbReference>
<dbReference type="CDD" id="cd01300">
    <property type="entry name" value="YtcJ_like"/>
    <property type="match status" value="1"/>
</dbReference>
<evidence type="ECO:0000313" key="3">
    <source>
        <dbReference type="Proteomes" id="UP000324996"/>
    </source>
</evidence>
<dbReference type="AlphaFoldDB" id="A0A5A7N685"/>
<dbReference type="Gene3D" id="3.10.310.70">
    <property type="match status" value="1"/>
</dbReference>
<comment type="caution">
    <text evidence="2">The sequence shown here is derived from an EMBL/GenBank/DDBJ whole genome shotgun (WGS) entry which is preliminary data.</text>
</comment>
<dbReference type="Pfam" id="PF07969">
    <property type="entry name" value="Amidohydro_3"/>
    <property type="match status" value="1"/>
</dbReference>
<dbReference type="PANTHER" id="PTHR22642">
    <property type="entry name" value="IMIDAZOLONEPROPIONASE"/>
    <property type="match status" value="1"/>
</dbReference>
<evidence type="ECO:0000313" key="2">
    <source>
        <dbReference type="EMBL" id="GER03598.1"/>
    </source>
</evidence>
<evidence type="ECO:0000259" key="1">
    <source>
        <dbReference type="Pfam" id="PF07969"/>
    </source>
</evidence>
<dbReference type="InterPro" id="IPR033932">
    <property type="entry name" value="YtcJ-like"/>
</dbReference>
<dbReference type="InterPro" id="IPR032466">
    <property type="entry name" value="Metal_Hydrolase"/>
</dbReference>
<sequence>MGIWELGAMMPPDRKEAEQRMQHVPSPKQKMRTAAIGLFMALITALVFASMGMTVARASSLLLHGGPIHTADDALPMVEAVLVDQGVIIHAGSLADAKALATDETKIIDLAGAALFPGFVDAHAHMHGIGLRELTLNLEGTSSISDLQKRLKAHLKSLPADDRSLVIGRGWIETHWPEGRFPNRGDLDAVSTDRPIVLVRADGHAAVANSMALEGAGIDAETKPPFGGDILKNEAGVPNGMLIDTAMGLVVDEESADGDRDLAQVFLAADAVYRSYGWTGMHNMSVVPDHVPVLQRLSDEGAIGIRVYNSIERSGAEALMAQGPQQSANGLIRTRAVKLYMDGALGSRGAALLEPYADADGTGLLMMKEAETLAFLKQALVAGIQVNTHAIGDRANRLVLDWYEQAFAAVPPNNRGVAKPRWRIEHAQVISPADLGRFSEMGIIASMQPSHAIGDLHFAPDRLGMARLAGAYAWRDLLADGTIIAAGSDAPVERGDPMIEFYAAVARMDISGYSAEGWHPEQAVDRQTALKMLTLWPAFAAFQEDELGSITKGKRADFSVFSRDIMSIDLADIPKTKAVMTIVDGQIIWRDAGFAGADGGL</sequence>
<dbReference type="EMBL" id="BKCN01000005">
    <property type="protein sequence ID" value="GER03598.1"/>
    <property type="molecule type" value="Genomic_DNA"/>
</dbReference>
<accession>A0A5A7N685</accession>
<dbReference type="Proteomes" id="UP000324996">
    <property type="component" value="Unassembled WGS sequence"/>
</dbReference>
<keyword evidence="3" id="KW-1185">Reference proteome</keyword>
<dbReference type="InterPro" id="IPR011059">
    <property type="entry name" value="Metal-dep_hydrolase_composite"/>
</dbReference>
<dbReference type="SUPFAM" id="SSF51338">
    <property type="entry name" value="Composite domain of metallo-dependent hydrolases"/>
    <property type="match status" value="1"/>
</dbReference>
<gene>
    <name evidence="2" type="ORF">JCM17846_12800</name>
</gene>
<name>A0A5A7N685_9PROT</name>
<reference evidence="2 3" key="1">
    <citation type="submission" date="2019-09" db="EMBL/GenBank/DDBJ databases">
        <title>NBRP : Genome information of microbial organism related human and environment.</title>
        <authorList>
            <person name="Hattori M."/>
            <person name="Oshima K."/>
            <person name="Inaba H."/>
            <person name="Suda W."/>
            <person name="Sakamoto M."/>
            <person name="Iino T."/>
            <person name="Kitahara M."/>
            <person name="Oshida Y."/>
            <person name="Iida T."/>
            <person name="Kudo T."/>
            <person name="Itoh T."/>
            <person name="Ohkuma M."/>
        </authorList>
    </citation>
    <scope>NUCLEOTIDE SEQUENCE [LARGE SCALE GENOMIC DNA]</scope>
    <source>
        <strain evidence="2 3">Q-1</strain>
    </source>
</reference>
<keyword evidence="2" id="KW-0378">Hydrolase</keyword>
<dbReference type="SUPFAM" id="SSF51556">
    <property type="entry name" value="Metallo-dependent hydrolases"/>
    <property type="match status" value="1"/>
</dbReference>
<dbReference type="Gene3D" id="2.30.40.10">
    <property type="entry name" value="Urease, subunit C, domain 1"/>
    <property type="match status" value="1"/>
</dbReference>
<dbReference type="InterPro" id="IPR013108">
    <property type="entry name" value="Amidohydro_3"/>
</dbReference>
<protein>
    <submittedName>
        <fullName evidence="2">Amidohydrolase</fullName>
    </submittedName>
</protein>
<dbReference type="PANTHER" id="PTHR22642:SF2">
    <property type="entry name" value="PROTEIN LONG AFTER FAR-RED 3"/>
    <property type="match status" value="1"/>
</dbReference>
<dbReference type="GO" id="GO:0016810">
    <property type="term" value="F:hydrolase activity, acting on carbon-nitrogen (but not peptide) bonds"/>
    <property type="evidence" value="ECO:0007669"/>
    <property type="project" value="InterPro"/>
</dbReference>
<feature type="domain" description="Amidohydrolase 3" evidence="1">
    <location>
        <begin position="106"/>
        <end position="588"/>
    </location>
</feature>